<dbReference type="Proteomes" id="UP000301751">
    <property type="component" value="Unassembled WGS sequence"/>
</dbReference>
<evidence type="ECO:0000259" key="2">
    <source>
        <dbReference type="Pfam" id="PF02397"/>
    </source>
</evidence>
<reference evidence="4" key="1">
    <citation type="submission" date="2019-03" db="EMBL/GenBank/DDBJ databases">
        <title>Aquabacterium pictum sp.nov., the first bacteriochlorophyll a-containing freshwater bacterium in the genus Aquabacterium of the class Betaproteobacteria.</title>
        <authorList>
            <person name="Hirose S."/>
            <person name="Tank M."/>
            <person name="Hara E."/>
            <person name="Tamaki H."/>
            <person name="Takaichi S."/>
            <person name="Haruta S."/>
            <person name="Hanada S."/>
        </authorList>
    </citation>
    <scope>NUCLEOTIDE SEQUENCE [LARGE SCALE GENOMIC DNA]</scope>
    <source>
        <strain evidence="4">W35</strain>
    </source>
</reference>
<dbReference type="EMBL" id="BJCL01000006">
    <property type="protein sequence ID" value="GCL63477.1"/>
    <property type="molecule type" value="Genomic_DNA"/>
</dbReference>
<dbReference type="AlphaFoldDB" id="A0A480ATD2"/>
<proteinExistence type="inferred from homology"/>
<gene>
    <name evidence="3" type="primary">wlbG</name>
    <name evidence="3" type="ORF">AQPW35_25580</name>
</gene>
<evidence type="ECO:0000313" key="4">
    <source>
        <dbReference type="Proteomes" id="UP000301751"/>
    </source>
</evidence>
<keyword evidence="4" id="KW-1185">Reference proteome</keyword>
<dbReference type="PANTHER" id="PTHR30576">
    <property type="entry name" value="COLANIC BIOSYNTHESIS UDP-GLUCOSE LIPID CARRIER TRANSFERASE"/>
    <property type="match status" value="1"/>
</dbReference>
<evidence type="ECO:0000256" key="1">
    <source>
        <dbReference type="ARBA" id="ARBA00006464"/>
    </source>
</evidence>
<protein>
    <submittedName>
        <fullName evidence="3">Sugar transferase</fullName>
    </submittedName>
</protein>
<evidence type="ECO:0000313" key="3">
    <source>
        <dbReference type="EMBL" id="GCL63477.1"/>
    </source>
</evidence>
<dbReference type="PANTHER" id="PTHR30576:SF20">
    <property type="entry name" value="QUINOVOSAMINEPHOSPHOTRANSFERAE-RELATED"/>
    <property type="match status" value="1"/>
</dbReference>
<organism evidence="3 4">
    <name type="scientific">Pseudaquabacterium pictum</name>
    <dbReference type="NCBI Taxonomy" id="2315236"/>
    <lineage>
        <taxon>Bacteria</taxon>
        <taxon>Pseudomonadati</taxon>
        <taxon>Pseudomonadota</taxon>
        <taxon>Betaproteobacteria</taxon>
        <taxon>Burkholderiales</taxon>
        <taxon>Sphaerotilaceae</taxon>
        <taxon>Pseudaquabacterium</taxon>
    </lineage>
</organism>
<comment type="similarity">
    <text evidence="1">Belongs to the bacterial sugar transferase family.</text>
</comment>
<feature type="domain" description="Bacterial sugar transferase" evidence="2">
    <location>
        <begin position="7"/>
        <end position="200"/>
    </location>
</feature>
<dbReference type="GO" id="GO:0016780">
    <property type="term" value="F:phosphotransferase activity, for other substituted phosphate groups"/>
    <property type="evidence" value="ECO:0007669"/>
    <property type="project" value="TreeGrafter"/>
</dbReference>
<name>A0A480ATD2_9BURK</name>
<keyword evidence="3" id="KW-0808">Transferase</keyword>
<dbReference type="Pfam" id="PF02397">
    <property type="entry name" value="Bac_transf"/>
    <property type="match status" value="1"/>
</dbReference>
<sequence length="202" mass="22082">MALTMAKRLFDLIGASAALLLLAPLLLLVALAIRLDSPGPVFFRQERVGRGGVPFRIHKFRTMRVDAPALGPQVTVGQDARITRVGHWLRDRRIDELPQFIDVLLGRMSLVGPRPEVPRFVAHYPVALAAQVLAVRPGITDPASLAHIDEASLLAGSADPERTYIDQILPHKLALQAQYAASATLWSDLAVLGRTLRVLLAR</sequence>
<comment type="caution">
    <text evidence="3">The sequence shown here is derived from an EMBL/GenBank/DDBJ whole genome shotgun (WGS) entry which is preliminary data.</text>
</comment>
<accession>A0A480ATD2</accession>
<dbReference type="InterPro" id="IPR003362">
    <property type="entry name" value="Bact_transf"/>
</dbReference>